<protein>
    <submittedName>
        <fullName evidence="2">PadR family transcriptional regulator</fullName>
    </submittedName>
</protein>
<dbReference type="PANTHER" id="PTHR33169">
    <property type="entry name" value="PADR-FAMILY TRANSCRIPTIONAL REGULATOR"/>
    <property type="match status" value="1"/>
</dbReference>
<dbReference type="InterPro" id="IPR052509">
    <property type="entry name" value="Metal_resp_DNA-bind_regulator"/>
</dbReference>
<dbReference type="AlphaFoldDB" id="A0A3N1GQ63"/>
<evidence type="ECO:0000259" key="1">
    <source>
        <dbReference type="Pfam" id="PF03551"/>
    </source>
</evidence>
<proteinExistence type="predicted"/>
<dbReference type="InterPro" id="IPR005149">
    <property type="entry name" value="Tscrpt_reg_PadR_N"/>
</dbReference>
<name>A0A3N1GQ63_9ACTN</name>
<dbReference type="Proteomes" id="UP000271683">
    <property type="component" value="Unassembled WGS sequence"/>
</dbReference>
<feature type="domain" description="Transcription regulator PadR N-terminal" evidence="1">
    <location>
        <begin position="17"/>
        <end position="90"/>
    </location>
</feature>
<accession>A0A3N1GQ63</accession>
<dbReference type="Pfam" id="PF03551">
    <property type="entry name" value="PadR"/>
    <property type="match status" value="1"/>
</dbReference>
<gene>
    <name evidence="2" type="ORF">EDD30_5192</name>
</gene>
<sequence length="118" mass="13099">MIAGVTDAPMREPTFLVLTALAASPQHGYAVIEDVATMTDGRVRLRAGTLYAALDRLRGEGLIEVDREEIVQSRLRRYYRLTGVGEKRLAAETNRLRTQATLAESRLRARQRPGAAFS</sequence>
<evidence type="ECO:0000313" key="3">
    <source>
        <dbReference type="Proteomes" id="UP000271683"/>
    </source>
</evidence>
<dbReference type="Gene3D" id="1.10.10.10">
    <property type="entry name" value="Winged helix-like DNA-binding domain superfamily/Winged helix DNA-binding domain"/>
    <property type="match status" value="1"/>
</dbReference>
<dbReference type="SUPFAM" id="SSF46785">
    <property type="entry name" value="Winged helix' DNA-binding domain"/>
    <property type="match status" value="1"/>
</dbReference>
<organism evidence="2 3">
    <name type="scientific">Couchioplanes caeruleus</name>
    <dbReference type="NCBI Taxonomy" id="56438"/>
    <lineage>
        <taxon>Bacteria</taxon>
        <taxon>Bacillati</taxon>
        <taxon>Actinomycetota</taxon>
        <taxon>Actinomycetes</taxon>
        <taxon>Micromonosporales</taxon>
        <taxon>Micromonosporaceae</taxon>
        <taxon>Couchioplanes</taxon>
    </lineage>
</organism>
<evidence type="ECO:0000313" key="2">
    <source>
        <dbReference type="EMBL" id="ROP32256.1"/>
    </source>
</evidence>
<comment type="caution">
    <text evidence="2">The sequence shown here is derived from an EMBL/GenBank/DDBJ whole genome shotgun (WGS) entry which is preliminary data.</text>
</comment>
<dbReference type="EMBL" id="RJKL01000001">
    <property type="protein sequence ID" value="ROP32256.1"/>
    <property type="molecule type" value="Genomic_DNA"/>
</dbReference>
<reference evidence="2 3" key="1">
    <citation type="submission" date="2018-11" db="EMBL/GenBank/DDBJ databases">
        <title>Sequencing the genomes of 1000 actinobacteria strains.</title>
        <authorList>
            <person name="Klenk H.-P."/>
        </authorList>
    </citation>
    <scope>NUCLEOTIDE SEQUENCE [LARGE SCALE GENOMIC DNA]</scope>
    <source>
        <strain evidence="2 3">DSM 43634</strain>
    </source>
</reference>
<dbReference type="PANTHER" id="PTHR33169:SF13">
    <property type="entry name" value="PADR-FAMILY TRANSCRIPTIONAL REGULATOR"/>
    <property type="match status" value="1"/>
</dbReference>
<dbReference type="InterPro" id="IPR036390">
    <property type="entry name" value="WH_DNA-bd_sf"/>
</dbReference>
<dbReference type="InterPro" id="IPR036388">
    <property type="entry name" value="WH-like_DNA-bd_sf"/>
</dbReference>